<evidence type="ECO:0000256" key="3">
    <source>
        <dbReference type="ARBA" id="ARBA00007507"/>
    </source>
</evidence>
<dbReference type="GO" id="GO:0046872">
    <property type="term" value="F:metal ion binding"/>
    <property type="evidence" value="ECO:0007669"/>
    <property type="project" value="UniProtKB-KW"/>
</dbReference>
<dbReference type="InterPro" id="IPR027417">
    <property type="entry name" value="P-loop_NTPase"/>
</dbReference>
<keyword evidence="7" id="KW-0931">ER-Golgi transport</keyword>
<keyword evidence="6" id="KW-0256">Endoplasmic reticulum</keyword>
<feature type="binding site" evidence="13">
    <location>
        <begin position="35"/>
        <end position="42"/>
    </location>
    <ligand>
        <name>GTP</name>
        <dbReference type="ChEBI" id="CHEBI:37565"/>
    </ligand>
</feature>
<evidence type="ECO:0000313" key="16">
    <source>
        <dbReference type="EMBL" id="KAK0654958.1"/>
    </source>
</evidence>
<feature type="binding site" evidence="14">
    <location>
        <position position="42"/>
    </location>
    <ligand>
        <name>Mg(2+)</name>
        <dbReference type="ChEBI" id="CHEBI:18420"/>
    </ligand>
</feature>
<evidence type="ECO:0000256" key="11">
    <source>
        <dbReference type="PIRSR" id="PIRSR606687-1"/>
    </source>
</evidence>
<feature type="binding site" evidence="12">
    <location>
        <position position="40"/>
    </location>
    <ligand>
        <name>GTP</name>
        <dbReference type="ChEBI" id="CHEBI:37565"/>
    </ligand>
</feature>
<dbReference type="GO" id="GO:0005525">
    <property type="term" value="F:GTP binding"/>
    <property type="evidence" value="ECO:0007669"/>
    <property type="project" value="UniProtKB-KW"/>
</dbReference>
<dbReference type="InterPro" id="IPR006689">
    <property type="entry name" value="Small_GTPase_ARF/SAR"/>
</dbReference>
<name>A0AA39YLV6_9PEZI</name>
<dbReference type="PROSITE" id="PS51417">
    <property type="entry name" value="ARF"/>
    <property type="match status" value="1"/>
</dbReference>
<dbReference type="Pfam" id="PF00025">
    <property type="entry name" value="Arf"/>
    <property type="match status" value="1"/>
</dbReference>
<feature type="compositionally biased region" description="Polar residues" evidence="15">
    <location>
        <begin position="56"/>
        <end position="75"/>
    </location>
</feature>
<dbReference type="Gene3D" id="3.40.50.300">
    <property type="entry name" value="P-loop containing nucleotide triphosphate hydrolases"/>
    <property type="match status" value="1"/>
</dbReference>
<evidence type="ECO:0000313" key="17">
    <source>
        <dbReference type="Proteomes" id="UP001174936"/>
    </source>
</evidence>
<evidence type="ECO:0000256" key="6">
    <source>
        <dbReference type="ARBA" id="ARBA00022824"/>
    </source>
</evidence>
<gene>
    <name evidence="16" type="ORF">B0T16DRAFT_318870</name>
</gene>
<comment type="caution">
    <text evidence="16">The sequence shown here is derived from an EMBL/GenBank/DDBJ whole genome shotgun (WGS) entry which is preliminary data.</text>
</comment>
<keyword evidence="8" id="KW-0653">Protein transport</keyword>
<dbReference type="InterPro" id="IPR006687">
    <property type="entry name" value="Small_GTPase_SAR1"/>
</dbReference>
<feature type="binding site" evidence="12">
    <location>
        <position position="42"/>
    </location>
    <ligand>
        <name>GTP</name>
        <dbReference type="ChEBI" id="CHEBI:37565"/>
    </ligand>
</feature>
<feature type="binding site" evidence="12">
    <location>
        <position position="156"/>
    </location>
    <ligand>
        <name>GTP</name>
        <dbReference type="ChEBI" id="CHEBI:37565"/>
    </ligand>
</feature>
<evidence type="ECO:0000256" key="15">
    <source>
        <dbReference type="SAM" id="MobiDB-lite"/>
    </source>
</evidence>
<evidence type="ECO:0000256" key="4">
    <source>
        <dbReference type="ARBA" id="ARBA00022448"/>
    </source>
</evidence>
<keyword evidence="4" id="KW-0813">Transport</keyword>
<feature type="binding site" evidence="12">
    <location>
        <position position="206"/>
    </location>
    <ligand>
        <name>GTP</name>
        <dbReference type="ChEBI" id="CHEBI:37565"/>
    </ligand>
</feature>
<dbReference type="SMART" id="SM00178">
    <property type="entry name" value="SAR"/>
    <property type="match status" value="1"/>
</dbReference>
<dbReference type="PANTHER" id="PTHR45684">
    <property type="entry name" value="RE74312P"/>
    <property type="match status" value="1"/>
</dbReference>
<reference evidence="16" key="1">
    <citation type="submission" date="2023-06" db="EMBL/GenBank/DDBJ databases">
        <title>Genome-scale phylogeny and comparative genomics of the fungal order Sordariales.</title>
        <authorList>
            <consortium name="Lawrence Berkeley National Laboratory"/>
            <person name="Hensen N."/>
            <person name="Bonometti L."/>
            <person name="Westerberg I."/>
            <person name="Brannstrom I.O."/>
            <person name="Guillou S."/>
            <person name="Cros-Aarteil S."/>
            <person name="Calhoun S."/>
            <person name="Haridas S."/>
            <person name="Kuo A."/>
            <person name="Mondo S."/>
            <person name="Pangilinan J."/>
            <person name="Riley R."/>
            <person name="Labutti K."/>
            <person name="Andreopoulos B."/>
            <person name="Lipzen A."/>
            <person name="Chen C."/>
            <person name="Yanf M."/>
            <person name="Daum C."/>
            <person name="Ng V."/>
            <person name="Clum A."/>
            <person name="Steindorff A."/>
            <person name="Ohm R."/>
            <person name="Martin F."/>
            <person name="Silar P."/>
            <person name="Natvig D."/>
            <person name="Lalanne C."/>
            <person name="Gautier V."/>
            <person name="Ament-Velasquez S.L."/>
            <person name="Kruys A."/>
            <person name="Hutchinson M.I."/>
            <person name="Powell A.J."/>
            <person name="Barry K."/>
            <person name="Miller A.N."/>
            <person name="Grigoriev I.V."/>
            <person name="Debuchy R."/>
            <person name="Gladieux P."/>
            <person name="Thoren M.H."/>
            <person name="Johannesson H."/>
        </authorList>
    </citation>
    <scope>NUCLEOTIDE SEQUENCE</scope>
    <source>
        <strain evidence="16">SMH2532-1</strain>
    </source>
</reference>
<evidence type="ECO:0000256" key="12">
    <source>
        <dbReference type="PIRSR" id="PIRSR606687-2"/>
    </source>
</evidence>
<dbReference type="GO" id="GO:0005783">
    <property type="term" value="C:endoplasmic reticulum"/>
    <property type="evidence" value="ECO:0007669"/>
    <property type="project" value="UniProtKB-SubCell"/>
</dbReference>
<keyword evidence="9" id="KW-0333">Golgi apparatus</keyword>
<feature type="binding site" evidence="13">
    <location>
        <begin position="153"/>
        <end position="156"/>
    </location>
    <ligand>
        <name>GTP</name>
        <dbReference type="ChEBI" id="CHEBI:37565"/>
    </ligand>
</feature>
<dbReference type="AlphaFoldDB" id="A0AA39YLV6"/>
<evidence type="ECO:0000256" key="10">
    <source>
        <dbReference type="ARBA" id="ARBA00023134"/>
    </source>
</evidence>
<feature type="binding site" evidence="12">
    <location>
        <position position="43"/>
    </location>
    <ligand>
        <name>GTP</name>
        <dbReference type="ChEBI" id="CHEBI:37565"/>
    </ligand>
</feature>
<dbReference type="Proteomes" id="UP001174936">
    <property type="component" value="Unassembled WGS sequence"/>
</dbReference>
<comment type="subcellular location">
    <subcellularLocation>
        <location evidence="1">Endoplasmic reticulum</location>
    </subcellularLocation>
    <subcellularLocation>
        <location evidence="2">Golgi apparatus</location>
    </subcellularLocation>
</comment>
<keyword evidence="5 12" id="KW-0547">Nucleotide-binding</keyword>
<evidence type="ECO:0000256" key="8">
    <source>
        <dbReference type="ARBA" id="ARBA00022927"/>
    </source>
</evidence>
<dbReference type="GO" id="GO:0006886">
    <property type="term" value="P:intracellular protein transport"/>
    <property type="evidence" value="ECO:0007669"/>
    <property type="project" value="InterPro"/>
</dbReference>
<dbReference type="PROSITE" id="PS51422">
    <property type="entry name" value="SAR1"/>
    <property type="match status" value="1"/>
</dbReference>
<evidence type="ECO:0000256" key="7">
    <source>
        <dbReference type="ARBA" id="ARBA00022892"/>
    </source>
</evidence>
<comment type="similarity">
    <text evidence="3">Belongs to the small GTPase superfamily. SAR1 family.</text>
</comment>
<keyword evidence="17" id="KW-1185">Reference proteome</keyword>
<feature type="region of interest" description="Disordered" evidence="15">
    <location>
        <begin position="44"/>
        <end position="78"/>
    </location>
</feature>
<organism evidence="16 17">
    <name type="scientific">Cercophora newfieldiana</name>
    <dbReference type="NCBI Taxonomy" id="92897"/>
    <lineage>
        <taxon>Eukaryota</taxon>
        <taxon>Fungi</taxon>
        <taxon>Dikarya</taxon>
        <taxon>Ascomycota</taxon>
        <taxon>Pezizomycotina</taxon>
        <taxon>Sordariomycetes</taxon>
        <taxon>Sordariomycetidae</taxon>
        <taxon>Sordariales</taxon>
        <taxon>Lasiosphaeriaceae</taxon>
        <taxon>Cercophora</taxon>
    </lineage>
</organism>
<evidence type="ECO:0000256" key="1">
    <source>
        <dbReference type="ARBA" id="ARBA00004240"/>
    </source>
</evidence>
<keyword evidence="11" id="KW-0460">Magnesium</keyword>
<dbReference type="SMART" id="SM00177">
    <property type="entry name" value="ARF"/>
    <property type="match status" value="1"/>
</dbReference>
<dbReference type="GO" id="GO:0005794">
    <property type="term" value="C:Golgi apparatus"/>
    <property type="evidence" value="ECO:0007669"/>
    <property type="project" value="UniProtKB-SubCell"/>
</dbReference>
<evidence type="ECO:0000256" key="5">
    <source>
        <dbReference type="ARBA" id="ARBA00022741"/>
    </source>
</evidence>
<feature type="binding site" evidence="12">
    <location>
        <position position="38"/>
    </location>
    <ligand>
        <name>GTP</name>
        <dbReference type="ChEBI" id="CHEBI:37565"/>
    </ligand>
</feature>
<dbReference type="GO" id="GO:0003924">
    <property type="term" value="F:GTPase activity"/>
    <property type="evidence" value="ECO:0007669"/>
    <property type="project" value="InterPro"/>
</dbReference>
<dbReference type="GO" id="GO:0016192">
    <property type="term" value="P:vesicle-mediated transport"/>
    <property type="evidence" value="ECO:0007669"/>
    <property type="project" value="UniProtKB-KW"/>
</dbReference>
<keyword evidence="10 13" id="KW-0342">GTP-binding</keyword>
<evidence type="ECO:0000256" key="9">
    <source>
        <dbReference type="ARBA" id="ARBA00023034"/>
    </source>
</evidence>
<proteinExistence type="inferred from homology"/>
<protein>
    <submittedName>
        <fullName evidence="16">ADP-ribosylation factor family-domain-containing protein</fullName>
    </submittedName>
</protein>
<dbReference type="PRINTS" id="PR00328">
    <property type="entry name" value="SAR1GTPBP"/>
</dbReference>
<evidence type="ECO:0000256" key="14">
    <source>
        <dbReference type="PIRSR" id="PIRSR606689-2"/>
    </source>
</evidence>
<evidence type="ECO:0000256" key="13">
    <source>
        <dbReference type="PIRSR" id="PIRSR606689-1"/>
    </source>
</evidence>
<sequence>MSSLLTAAIQTLKTLSSSLVVTSLRPKRAKLLVTGLDNAGKTTLIHRMRNPDHDPASTSPPARPVSNPQSANSGTDIHLTTADGGVRQLWRYFLINTAVWGVIFVVDAADRERLAKTGALFADLLQTLREAEGISGLRKERIERPIPVLVLGNKIDSHAAVSEEELRGWLGLAQMNSSGEEMSGEGANGEGKVQPSRPVELFMCTVVMGQGYQAGLRWLAGHL</sequence>
<dbReference type="SUPFAM" id="SSF52540">
    <property type="entry name" value="P-loop containing nucleoside triphosphate hydrolases"/>
    <property type="match status" value="1"/>
</dbReference>
<feature type="binding site" evidence="12">
    <location>
        <position position="41"/>
    </location>
    <ligand>
        <name>GTP</name>
        <dbReference type="ChEBI" id="CHEBI:37565"/>
    </ligand>
</feature>
<feature type="binding site" evidence="11">
    <location>
        <position position="37"/>
    </location>
    <ligand>
        <name>Mg(2+)</name>
        <dbReference type="ChEBI" id="CHEBI:18420"/>
    </ligand>
</feature>
<keyword evidence="11" id="KW-0479">Metal-binding</keyword>
<accession>A0AA39YLV6</accession>
<feature type="binding site" evidence="12">
    <location>
        <position position="154"/>
    </location>
    <ligand>
        <name>GTP</name>
        <dbReference type="ChEBI" id="CHEBI:37565"/>
    </ligand>
</feature>
<feature type="binding site" evidence="12">
    <location>
        <position position="153"/>
    </location>
    <ligand>
        <name>GTP</name>
        <dbReference type="ChEBI" id="CHEBI:37565"/>
    </ligand>
</feature>
<dbReference type="EMBL" id="JAULSV010000001">
    <property type="protein sequence ID" value="KAK0654958.1"/>
    <property type="molecule type" value="Genomic_DNA"/>
</dbReference>
<evidence type="ECO:0000256" key="2">
    <source>
        <dbReference type="ARBA" id="ARBA00004555"/>
    </source>
</evidence>
<feature type="binding site" evidence="12">
    <location>
        <position position="207"/>
    </location>
    <ligand>
        <name>GTP</name>
        <dbReference type="ChEBI" id="CHEBI:37565"/>
    </ligand>
</feature>